<feature type="binding site" evidence="20">
    <location>
        <position position="1517"/>
    </location>
    <ligand>
        <name>Ca(2+)</name>
        <dbReference type="ChEBI" id="CHEBI:29108"/>
    </ligand>
</feature>
<dbReference type="GO" id="GO:0004252">
    <property type="term" value="F:serine-type endopeptidase activity"/>
    <property type="evidence" value="ECO:0007669"/>
    <property type="project" value="UniProtKB-UniRule"/>
</dbReference>
<dbReference type="SUPFAM" id="SSF52743">
    <property type="entry name" value="Subtilisin-like"/>
    <property type="match status" value="1"/>
</dbReference>
<keyword evidence="20" id="KW-0720">Serine protease</keyword>
<dbReference type="CDD" id="cd04056">
    <property type="entry name" value="Peptidases_S53"/>
    <property type="match status" value="1"/>
</dbReference>
<dbReference type="Gene3D" id="3.10.120.10">
    <property type="entry name" value="Cytochrome b5-like heme/steroid binding domain"/>
    <property type="match status" value="1"/>
</dbReference>
<dbReference type="GO" id="GO:0020037">
    <property type="term" value="F:heme binding"/>
    <property type="evidence" value="ECO:0007669"/>
    <property type="project" value="InterPro"/>
</dbReference>
<dbReference type="EC" id="1.3.1.6" evidence="17"/>
<evidence type="ECO:0000256" key="2">
    <source>
        <dbReference type="ARBA" id="ARBA00001974"/>
    </source>
</evidence>
<dbReference type="SUPFAM" id="SSF51905">
    <property type="entry name" value="FAD/NAD(P)-binding domain"/>
    <property type="match status" value="1"/>
</dbReference>
<dbReference type="Pfam" id="PF09286">
    <property type="entry name" value="Pro-kuma_activ"/>
    <property type="match status" value="1"/>
</dbReference>
<feature type="domain" description="Cytochrome b5 heme-binding" evidence="23">
    <location>
        <begin position="875"/>
        <end position="933"/>
    </location>
</feature>
<dbReference type="PROSITE" id="PS00191">
    <property type="entry name" value="CYTOCHROME_B5_1"/>
    <property type="match status" value="1"/>
</dbReference>
<dbReference type="InterPro" id="IPR001199">
    <property type="entry name" value="Cyt_B5-like_heme/steroid-bd"/>
</dbReference>
<keyword evidence="13 20" id="KW-0106">Calcium</keyword>
<proteinExistence type="inferred from homology"/>
<comment type="similarity">
    <text evidence="6">Belongs to the FAD-dependent oxidoreductase 2 family. FRD/SDH subfamily.</text>
</comment>
<evidence type="ECO:0000256" key="19">
    <source>
        <dbReference type="PIRSR" id="PIRSR601461-1"/>
    </source>
</evidence>
<dbReference type="SUPFAM" id="SSF50630">
    <property type="entry name" value="Acid proteases"/>
    <property type="match status" value="1"/>
</dbReference>
<dbReference type="InterPro" id="IPR030400">
    <property type="entry name" value="Sedolisin_dom"/>
</dbReference>
<dbReference type="GO" id="GO:0046872">
    <property type="term" value="F:metal ion binding"/>
    <property type="evidence" value="ECO:0007669"/>
    <property type="project" value="UniProtKB-UniRule"/>
</dbReference>
<dbReference type="CDD" id="cd05471">
    <property type="entry name" value="pepsin_like"/>
    <property type="match status" value="1"/>
</dbReference>
<feature type="compositionally biased region" description="Polar residues" evidence="22">
    <location>
        <begin position="1987"/>
        <end position="1999"/>
    </location>
</feature>
<feature type="domain" description="Peptidase S53" evidence="24">
    <location>
        <begin position="1203"/>
        <end position="1557"/>
    </location>
</feature>
<dbReference type="Pfam" id="PF00082">
    <property type="entry name" value="Peptidase_S8"/>
    <property type="match status" value="1"/>
</dbReference>
<keyword evidence="11 21" id="KW-0064">Aspartyl protease</keyword>
<comment type="caution">
    <text evidence="26">The sequence shown here is derived from an EMBL/GenBank/DDBJ whole genome shotgun (WGS) entry which is preliminary data.</text>
</comment>
<evidence type="ECO:0000256" key="16">
    <source>
        <dbReference type="ARBA" id="ARBA00050832"/>
    </source>
</evidence>
<keyword evidence="20 21" id="KW-0378">Hydrolase</keyword>
<dbReference type="Pfam" id="PF00890">
    <property type="entry name" value="FAD_binding_2"/>
    <property type="match status" value="1"/>
</dbReference>
<evidence type="ECO:0000256" key="7">
    <source>
        <dbReference type="ARBA" id="ARBA00012462"/>
    </source>
</evidence>
<gene>
    <name evidence="26" type="ORF">ONZ51_g10626</name>
</gene>
<sequence>MKTRVILVGIGGATCSGKTTLAKHLRRILPNSVIIHQDDFAPPQEKIPIHPVYGVQDWDRAEGAIEWPRMVKSLEEVKRTGEIPPEHVSHDHLNEQKDVPIDDNVYKKWKEYFEQVEKEHREKGEEIKWVMVDGFLLYWHPEVVDKLDVRIFLRVPHDVLKQRRHERHGYHTAGMDCFLRCCGDERILTLFLPFRFLIDPPPKPALSPPAEILWRDPPNYWEQIVWPAYVEAHEGMLENGDVEHGKPNGKVPGLLLLEGLELSMSDMVDRACGVLVGTWDSRRRRCVRSVITNSANLYWTLHRHRVCGEWPGGRADAAGNGEHGRVRRAAGDPERRYKSYVRPQSVRLIPALPSSLSPLFLIIMAQVIVVGGGLAGLSAAHTLLERGANVLLLDKQPFMGGNSTKATSGINGAGTQTQQDLGIPDSAKQFFEDTKRSARELARDDLIRVLTGRSGDAVNWLQDKFALDLSKVARLGGHSQPRTHRGNAQFPGMVITYAQMERLEDLAESNPERVKIKKKARVTKLVKDESGAVIGAEYVHNGKTETAYGPVILATGGYAADFTSDSLLKKYRPEFWDLPTTNGEHCTGDGQKMALAIGASAVDLEKVQVHPTGLVDPNEPEAKVKFLAAEALRGVGGLLLDNTGKRFVDELQHRDYVTGKMWENGKFPIRLVLNGQASKEIEWHCKHYVGRGLMKRFESGEALAKEMGIKPEELKKTFDEYNEIARAKKDPFGKKFFAGGEWKMDDYFNVAMMTPVLHYTMGGLEIDPESRVLDKSGKPIPGLFAAGEVAGGVHGANRLGGSSLLGCVVFGRVSGDSAASYLLQRIGPLAEKAAGRLGAVASHLGAESSSSSQPATSAAKEEKKADAGAKSASGEKTFTVEEVQKHNKKDDCWVIIDGKVLDVTGFLPDHPGGEKAILLYAGRDATEEFNMLHDPKLTVIDILRALPAYIAMCALCQLNPVANVRSHHNHTGCTPLCIAPRHISVSQGDVRACRRRVDHTGGLWPIACLPIMVARTGTQRINLECALITNSEATPVSDPVLNLRVALKQSDTTGLVDKLYEISTPGSQSYRKWLSKAEVEKYTAPSSESLAAVTDWLDRNGIQATPGATNQWLNIEVPVAKANALLNTEFSVYEHQDTGDSAIRSLAYSVPASVKPHLDFIYPVTAFPVKAKKALSSVHLGTHSFRNITHPRRAGVDPSCDNSMTPACLQALYNIPTTPAKEQFSTIAVTSIESSFASTSDLKSFLSQFRPDMSSGTTFSVKAIDGGVNDETQASVEGSLDIQYTVGMATNVPTTFFTIGSDSGGDLTGFLDLVNTLIAEDTVPTVFTTSFGFPEALVSADIATNLCNAYAQLGARGTSIFFSSGDSGVDDGEGGECTTFRPTFPSGCPFVTVVGATQGTAPETAAALSSGGFSNIFPAPQYQTDAISSYLSTLGSTNAGLFNTSGRAYPDVSASGIGYQVVINGTVTPVSGTSASTPLFASVIALINDRLLASGETTMGFLNPFLYTTGRSALNDITEGNNPGCGTDGFPAAAGWDPVTGLGTPDFNKFLIHHEMFYEYVRCEYTILPAAAASIPFEVHGAGVRFVDVSNTPDNIPLVTSDNDGYFTTITLGEVNFSVVLDTGSSDLWVNLGNRQIFLDDTTVNLQANETFGKGSLTGNIQFADLKIGDFTIQSQAFVSATHTQDLESAHDGILGMSTNNLSSIWNTIAFNLGVDAANTLGNTPIPSLFLQQPNIPRNFDVALSRSDGLNDVAPGVFLIGEHDQDFQQVVAAPQLPSVTSQHWSIVMDAMTVNGQPFAFNASRVPGVPAGKVAAVLDTGFSLPPLPPPAVDAIYSTIPGAAFSQQLQAWIVPCDGGANVSFVFGGQQFNVHPLDLTSVTVAKLNTTDGGQQNATFCFNSFQYLTLDPTEFSGFDLILGDAFLRNVYASFNYADDFQTGEGAFVQLVSTTGDANAAQSEFTSQRASLLAKLPPQVDPAQFARDGTVSPATSQQASLPAQTSAGGSANGGSAGSSTSSSAAPTGTGKHPNAAGRTGVSRVAGMWGALAVLAWAVY</sequence>
<dbReference type="SUPFAM" id="SSF55856">
    <property type="entry name" value="Cytochrome b5-like heme/steroid binding domain"/>
    <property type="match status" value="1"/>
</dbReference>
<accession>A0AAD7TJ41</accession>
<dbReference type="Proteomes" id="UP001215151">
    <property type="component" value="Unassembled WGS sequence"/>
</dbReference>
<reference evidence="26" key="1">
    <citation type="submission" date="2022-11" db="EMBL/GenBank/DDBJ databases">
        <title>Genome Sequence of Cubamyces cubensis.</title>
        <authorList>
            <person name="Buettner E."/>
        </authorList>
    </citation>
    <scope>NUCLEOTIDE SEQUENCE</scope>
    <source>
        <strain evidence="26">MPL-01</strain>
    </source>
</reference>
<evidence type="ECO:0000256" key="8">
    <source>
        <dbReference type="ARBA" id="ARBA00022617"/>
    </source>
</evidence>
<dbReference type="SUPFAM" id="SSF56425">
    <property type="entry name" value="Succinate dehydrogenase/fumarate reductase flavoprotein, catalytic domain"/>
    <property type="match status" value="1"/>
</dbReference>
<evidence type="ECO:0000256" key="10">
    <source>
        <dbReference type="ARBA" id="ARBA00022723"/>
    </source>
</evidence>
<dbReference type="EC" id="3.4.14.10" evidence="7"/>
<dbReference type="InterPro" id="IPR001969">
    <property type="entry name" value="Aspartic_peptidase_AS"/>
</dbReference>
<dbReference type="CDD" id="cd11377">
    <property type="entry name" value="Pro-peptidase_S53"/>
    <property type="match status" value="1"/>
</dbReference>
<evidence type="ECO:0000256" key="11">
    <source>
        <dbReference type="ARBA" id="ARBA00022750"/>
    </source>
</evidence>
<evidence type="ECO:0000256" key="9">
    <source>
        <dbReference type="ARBA" id="ARBA00022630"/>
    </source>
</evidence>
<dbReference type="SUPFAM" id="SSF54897">
    <property type="entry name" value="Protease propeptides/inhibitors"/>
    <property type="match status" value="1"/>
</dbReference>
<dbReference type="PROSITE" id="PS00141">
    <property type="entry name" value="ASP_PROTEASE"/>
    <property type="match status" value="1"/>
</dbReference>
<dbReference type="PANTHER" id="PTHR43400:SF1">
    <property type="entry name" value="FUMARATE REDUCTASE"/>
    <property type="match status" value="1"/>
</dbReference>
<feature type="active site" description="Charge relay system" evidence="20">
    <location>
        <position position="1281"/>
    </location>
</feature>
<evidence type="ECO:0000259" key="24">
    <source>
        <dbReference type="PROSITE" id="PS51695"/>
    </source>
</evidence>
<dbReference type="PANTHER" id="PTHR43400">
    <property type="entry name" value="FUMARATE REDUCTASE"/>
    <property type="match status" value="1"/>
</dbReference>
<evidence type="ECO:0000313" key="26">
    <source>
        <dbReference type="EMBL" id="KAJ8462869.1"/>
    </source>
</evidence>
<dbReference type="GO" id="GO:0016156">
    <property type="term" value="F:fumarate reductase (NADH) activity"/>
    <property type="evidence" value="ECO:0007669"/>
    <property type="project" value="UniProtKB-EC"/>
</dbReference>
<dbReference type="GO" id="GO:0008240">
    <property type="term" value="F:tripeptidyl-peptidase activity"/>
    <property type="evidence" value="ECO:0007669"/>
    <property type="project" value="UniProtKB-EC"/>
</dbReference>
<evidence type="ECO:0000256" key="14">
    <source>
        <dbReference type="ARBA" id="ARBA00023002"/>
    </source>
</evidence>
<keyword evidence="14" id="KW-0560">Oxidoreductase</keyword>
<dbReference type="InterPro" id="IPR027417">
    <property type="entry name" value="P-loop_NTPase"/>
</dbReference>
<dbReference type="InterPro" id="IPR015366">
    <property type="entry name" value="S53_propep"/>
</dbReference>
<keyword evidence="9" id="KW-0285">Flavoprotein</keyword>
<dbReference type="SMART" id="SM01117">
    <property type="entry name" value="Cyt-b5"/>
    <property type="match status" value="1"/>
</dbReference>
<name>A0AAD7TJ41_9APHY</name>
<dbReference type="InterPro" id="IPR036852">
    <property type="entry name" value="Peptidase_S8/S53_dom_sf"/>
</dbReference>
<evidence type="ECO:0000256" key="17">
    <source>
        <dbReference type="ARBA" id="ARBA00067004"/>
    </source>
</evidence>
<dbReference type="GO" id="GO:0006508">
    <property type="term" value="P:proteolysis"/>
    <property type="evidence" value="ECO:0007669"/>
    <property type="project" value="UniProtKB-KW"/>
</dbReference>
<dbReference type="Gene3D" id="3.40.50.200">
    <property type="entry name" value="Peptidase S8/S53 domain"/>
    <property type="match status" value="1"/>
</dbReference>
<evidence type="ECO:0000256" key="18">
    <source>
        <dbReference type="ARBA" id="ARBA00077246"/>
    </source>
</evidence>
<dbReference type="InterPro" id="IPR010960">
    <property type="entry name" value="Flavocytochrome_c"/>
</dbReference>
<evidence type="ECO:0000256" key="4">
    <source>
        <dbReference type="ARBA" id="ARBA00004239"/>
    </source>
</evidence>
<dbReference type="GO" id="GO:0005576">
    <property type="term" value="C:extracellular region"/>
    <property type="evidence" value="ECO:0007669"/>
    <property type="project" value="UniProtKB-SubCell"/>
</dbReference>
<feature type="active site" description="Charge relay system" evidence="20">
    <location>
        <position position="1474"/>
    </location>
</feature>
<dbReference type="CDD" id="cd02024">
    <property type="entry name" value="NRK1"/>
    <property type="match status" value="1"/>
</dbReference>
<dbReference type="Gene3D" id="3.90.700.10">
    <property type="entry name" value="Succinate dehydrogenase/fumarate reductase flavoprotein, catalytic domain"/>
    <property type="match status" value="1"/>
</dbReference>
<evidence type="ECO:0000313" key="27">
    <source>
        <dbReference type="Proteomes" id="UP001215151"/>
    </source>
</evidence>
<comment type="catalytic activity">
    <reaction evidence="1">
        <text>Release of an N-terminal tripeptide from a polypeptide.</text>
        <dbReference type="EC" id="3.4.14.10"/>
    </reaction>
</comment>
<evidence type="ECO:0000256" key="22">
    <source>
        <dbReference type="SAM" id="MobiDB-lite"/>
    </source>
</evidence>
<feature type="region of interest" description="Disordered" evidence="22">
    <location>
        <begin position="845"/>
        <end position="874"/>
    </location>
</feature>
<feature type="active site" evidence="19">
    <location>
        <position position="1818"/>
    </location>
</feature>
<dbReference type="SUPFAM" id="SSF52540">
    <property type="entry name" value="P-loop containing nucleoside triphosphate hydrolases"/>
    <property type="match status" value="1"/>
</dbReference>
<dbReference type="PROSITE" id="PS50255">
    <property type="entry name" value="CYTOCHROME_B5_2"/>
    <property type="match status" value="1"/>
</dbReference>
<comment type="cofactor">
    <cofactor evidence="20">
        <name>Ca(2+)</name>
        <dbReference type="ChEBI" id="CHEBI:29108"/>
    </cofactor>
    <text evidence="20">Binds 1 Ca(2+) ion per subunit.</text>
</comment>
<feature type="region of interest" description="Disordered" evidence="22">
    <location>
        <begin position="1978"/>
        <end position="2034"/>
    </location>
</feature>
<keyword evidence="27" id="KW-1185">Reference proteome</keyword>
<dbReference type="Pfam" id="PF00026">
    <property type="entry name" value="Asp"/>
    <property type="match status" value="1"/>
</dbReference>
<dbReference type="FunFam" id="3.90.700.10:FF:000007">
    <property type="entry name" value="NADH-dependent fumarate reductase"/>
    <property type="match status" value="1"/>
</dbReference>
<dbReference type="NCBIfam" id="TIGR01813">
    <property type="entry name" value="flavo_cyto_c"/>
    <property type="match status" value="1"/>
</dbReference>
<dbReference type="InterPro" id="IPR036188">
    <property type="entry name" value="FAD/NAD-bd_sf"/>
</dbReference>
<dbReference type="InterPro" id="IPR033121">
    <property type="entry name" value="PEPTIDASE_A1"/>
</dbReference>
<keyword evidence="20 21" id="KW-0645">Protease</keyword>
<dbReference type="PROSITE" id="PS51767">
    <property type="entry name" value="PEPTIDASE_A1"/>
    <property type="match status" value="1"/>
</dbReference>
<feature type="binding site" evidence="20">
    <location>
        <position position="1537"/>
    </location>
    <ligand>
        <name>Ca(2+)</name>
        <dbReference type="ChEBI" id="CHEBI:29108"/>
    </ligand>
</feature>
<comment type="catalytic activity">
    <reaction evidence="16">
        <text>succinate + NAD(+) = fumarate + NADH + H(+)</text>
        <dbReference type="Rhea" id="RHEA:18281"/>
        <dbReference type="ChEBI" id="CHEBI:15378"/>
        <dbReference type="ChEBI" id="CHEBI:29806"/>
        <dbReference type="ChEBI" id="CHEBI:30031"/>
        <dbReference type="ChEBI" id="CHEBI:57540"/>
        <dbReference type="ChEBI" id="CHEBI:57945"/>
        <dbReference type="EC" id="1.3.1.6"/>
    </reaction>
</comment>
<feature type="compositionally biased region" description="Low complexity" evidence="22">
    <location>
        <begin position="848"/>
        <end position="858"/>
    </location>
</feature>
<evidence type="ECO:0000259" key="23">
    <source>
        <dbReference type="PROSITE" id="PS50255"/>
    </source>
</evidence>
<dbReference type="Gene3D" id="3.40.50.300">
    <property type="entry name" value="P-loop containing nucleotide triphosphate hydrolases"/>
    <property type="match status" value="1"/>
</dbReference>
<feature type="binding site" evidence="20">
    <location>
        <position position="1535"/>
    </location>
    <ligand>
        <name>Ca(2+)</name>
        <dbReference type="ChEBI" id="CHEBI:29108"/>
    </ligand>
</feature>
<evidence type="ECO:0000256" key="6">
    <source>
        <dbReference type="ARBA" id="ARBA00008040"/>
    </source>
</evidence>
<evidence type="ECO:0000259" key="25">
    <source>
        <dbReference type="PROSITE" id="PS51767"/>
    </source>
</evidence>
<evidence type="ECO:0000256" key="13">
    <source>
        <dbReference type="ARBA" id="ARBA00022837"/>
    </source>
</evidence>
<dbReference type="SMART" id="SM00944">
    <property type="entry name" value="Pro-kuma_activ"/>
    <property type="match status" value="1"/>
</dbReference>
<keyword evidence="10 20" id="KW-0479">Metal-binding</keyword>
<dbReference type="InterPro" id="IPR050315">
    <property type="entry name" value="FAD-oxidoreductase_2"/>
</dbReference>
<feature type="binding site" evidence="20">
    <location>
        <position position="1516"/>
    </location>
    <ligand>
        <name>Ca(2+)</name>
        <dbReference type="ChEBI" id="CHEBI:29108"/>
    </ligand>
</feature>
<evidence type="ECO:0000256" key="3">
    <source>
        <dbReference type="ARBA" id="ARBA00002451"/>
    </source>
</evidence>
<comment type="function">
    <text evidence="3">Secreted tripeptidyl-peptidase which degrades proteins at acidic pHs and is involved in virulence.</text>
</comment>
<dbReference type="InterPro" id="IPR021109">
    <property type="entry name" value="Peptidase_aspartic_dom_sf"/>
</dbReference>
<dbReference type="InterPro" id="IPR000209">
    <property type="entry name" value="Peptidase_S8/S53_dom"/>
</dbReference>
<comment type="subcellular location">
    <subcellularLocation>
        <location evidence="4">Secreted</location>
        <location evidence="4">Extracellular space</location>
    </subcellularLocation>
</comment>
<evidence type="ECO:0000256" key="5">
    <source>
        <dbReference type="ARBA" id="ARBA00007447"/>
    </source>
</evidence>
<dbReference type="InterPro" id="IPR003953">
    <property type="entry name" value="FAD-dep_OxRdtase_2_FAD-bd"/>
</dbReference>
<dbReference type="InterPro" id="IPR018506">
    <property type="entry name" value="Cyt_B5_heme-BS"/>
</dbReference>
<comment type="similarity">
    <text evidence="5 21">Belongs to the peptidase A1 family.</text>
</comment>
<feature type="domain" description="Peptidase A1" evidence="25">
    <location>
        <begin position="1606"/>
        <end position="1941"/>
    </location>
</feature>
<dbReference type="Gene3D" id="2.40.70.10">
    <property type="entry name" value="Acid Proteases"/>
    <property type="match status" value="2"/>
</dbReference>
<dbReference type="InterPro" id="IPR027477">
    <property type="entry name" value="Succ_DH/fumarate_Rdtase_cat_sf"/>
</dbReference>
<keyword evidence="12" id="KW-0274">FAD</keyword>
<dbReference type="InterPro" id="IPR036400">
    <property type="entry name" value="Cyt_B5-like_heme/steroid_sf"/>
</dbReference>
<dbReference type="Gene3D" id="3.50.50.60">
    <property type="entry name" value="FAD/NAD(P)-binding domain"/>
    <property type="match status" value="1"/>
</dbReference>
<dbReference type="EMBL" id="JAPEVG010000433">
    <property type="protein sequence ID" value="KAJ8462869.1"/>
    <property type="molecule type" value="Genomic_DNA"/>
</dbReference>
<evidence type="ECO:0000256" key="1">
    <source>
        <dbReference type="ARBA" id="ARBA00001910"/>
    </source>
</evidence>
<dbReference type="GO" id="GO:0010181">
    <property type="term" value="F:FMN binding"/>
    <property type="evidence" value="ECO:0007669"/>
    <property type="project" value="InterPro"/>
</dbReference>
<feature type="compositionally biased region" description="Low complexity" evidence="22">
    <location>
        <begin position="2012"/>
        <end position="2025"/>
    </location>
</feature>
<comment type="cofactor">
    <cofactor evidence="2">
        <name>FAD</name>
        <dbReference type="ChEBI" id="CHEBI:57692"/>
    </cofactor>
</comment>
<evidence type="ECO:0000256" key="12">
    <source>
        <dbReference type="ARBA" id="ARBA00022827"/>
    </source>
</evidence>
<evidence type="ECO:0000256" key="20">
    <source>
        <dbReference type="PROSITE-ProRule" id="PRU01032"/>
    </source>
</evidence>
<dbReference type="InterPro" id="IPR034164">
    <property type="entry name" value="Pepsin-like_dom"/>
</dbReference>
<dbReference type="PROSITE" id="PS51695">
    <property type="entry name" value="SEDOLISIN"/>
    <property type="match status" value="1"/>
</dbReference>
<keyword evidence="15" id="KW-0408">Iron</keyword>
<keyword evidence="8" id="KW-0349">Heme</keyword>
<dbReference type="Pfam" id="PF00173">
    <property type="entry name" value="Cyt-b5"/>
    <property type="match status" value="1"/>
</dbReference>
<protein>
    <recommendedName>
        <fullName evidence="18">NADH-dependent fumarate reductase</fullName>
        <ecNumber evidence="17">1.3.1.6</ecNumber>
        <ecNumber evidence="7">3.4.14.10</ecNumber>
    </recommendedName>
</protein>
<dbReference type="GO" id="GO:0004190">
    <property type="term" value="F:aspartic-type endopeptidase activity"/>
    <property type="evidence" value="ECO:0007669"/>
    <property type="project" value="UniProtKB-KW"/>
</dbReference>
<feature type="active site" description="Charge relay system" evidence="20">
    <location>
        <position position="1277"/>
    </location>
</feature>
<evidence type="ECO:0000256" key="21">
    <source>
        <dbReference type="RuleBase" id="RU000454"/>
    </source>
</evidence>
<feature type="active site" evidence="19">
    <location>
        <position position="1622"/>
    </location>
</feature>
<dbReference type="PRINTS" id="PR00792">
    <property type="entry name" value="PEPSIN"/>
</dbReference>
<evidence type="ECO:0000256" key="15">
    <source>
        <dbReference type="ARBA" id="ARBA00023004"/>
    </source>
</evidence>
<dbReference type="InterPro" id="IPR001461">
    <property type="entry name" value="Aspartic_peptidase_A1"/>
</dbReference>
<organism evidence="26 27">
    <name type="scientific">Trametes cubensis</name>
    <dbReference type="NCBI Taxonomy" id="1111947"/>
    <lineage>
        <taxon>Eukaryota</taxon>
        <taxon>Fungi</taxon>
        <taxon>Dikarya</taxon>
        <taxon>Basidiomycota</taxon>
        <taxon>Agaricomycotina</taxon>
        <taxon>Agaricomycetes</taxon>
        <taxon>Polyporales</taxon>
        <taxon>Polyporaceae</taxon>
        <taxon>Trametes</taxon>
    </lineage>
</organism>